<evidence type="ECO:0000313" key="3">
    <source>
        <dbReference type="Proteomes" id="UP000069241"/>
    </source>
</evidence>
<dbReference type="SUPFAM" id="SSF53850">
    <property type="entry name" value="Periplasmic binding protein-like II"/>
    <property type="match status" value="1"/>
</dbReference>
<sequence length="359" mass="39633">MRLKKCLSLVLMSLFCLGAALPAAAADLVKVPTAWLPGQEAFPIWYAKQQGWDKAAGIDLQIYAFDSGADALRAFPAKSWIFGGLGAVPAMLGALRYNMSVIGLGNDEAMANAVMVRADSPILKTKGYNKEYPNIYGSPESVRGKTILCTRVTSADYALHLWLNALGLKESDIVLKNLEQAPAMTAFDYNIGDAVVLWAPFTFVGDKRGWKTVGTPKDLGKHLPIVLVANTAYATQYPDVTANFLALYLRGVNWLQTAPREEVVKQFQKFYLDWAGQDYSTDLINLNFDTYEFFNLEAQKKLFSTSAGPSQVQQWQSELAEFFASVGLITEKNLKEIQGSSYVTSKYIDMVTPQAVTKQ</sequence>
<dbReference type="EMBL" id="CP014229">
    <property type="protein sequence ID" value="AMD89353.1"/>
    <property type="molecule type" value="Genomic_DNA"/>
</dbReference>
<dbReference type="Pfam" id="PF13379">
    <property type="entry name" value="NMT1_2"/>
    <property type="match status" value="1"/>
</dbReference>
<dbReference type="KEGG" id="dfi:AXF13_04065"/>
<feature type="signal peptide" evidence="1">
    <location>
        <begin position="1"/>
        <end position="25"/>
    </location>
</feature>
<dbReference type="Proteomes" id="UP000069241">
    <property type="component" value="Chromosome"/>
</dbReference>
<dbReference type="STRING" id="44742.AXF13_04065"/>
<evidence type="ECO:0000313" key="2">
    <source>
        <dbReference type="EMBL" id="AMD89353.1"/>
    </source>
</evidence>
<accession>A0A0X8JJ79</accession>
<name>A0A0X8JJ79_9BACT</name>
<dbReference type="PANTHER" id="PTHR30024">
    <property type="entry name" value="ALIPHATIC SULFONATES-BINDING PROTEIN-RELATED"/>
    <property type="match status" value="1"/>
</dbReference>
<feature type="chain" id="PRO_5007067456" evidence="1">
    <location>
        <begin position="26"/>
        <end position="359"/>
    </location>
</feature>
<reference evidence="3" key="1">
    <citation type="submission" date="2016-02" db="EMBL/GenBank/DDBJ databases">
        <authorList>
            <person name="Holder M.E."/>
            <person name="Ajami N.J."/>
            <person name="Petrosino J.F."/>
        </authorList>
    </citation>
    <scope>NUCLEOTIDE SEQUENCE [LARGE SCALE GENOMIC DNA]</scope>
    <source>
        <strain evidence="3">CCUG 45958</strain>
    </source>
</reference>
<keyword evidence="1" id="KW-0732">Signal</keyword>
<organism evidence="2 3">
    <name type="scientific">Desulfovibrio fairfieldensis</name>
    <dbReference type="NCBI Taxonomy" id="44742"/>
    <lineage>
        <taxon>Bacteria</taxon>
        <taxon>Pseudomonadati</taxon>
        <taxon>Thermodesulfobacteriota</taxon>
        <taxon>Desulfovibrionia</taxon>
        <taxon>Desulfovibrionales</taxon>
        <taxon>Desulfovibrionaceae</taxon>
        <taxon>Desulfovibrio</taxon>
    </lineage>
</organism>
<evidence type="ECO:0000256" key="1">
    <source>
        <dbReference type="SAM" id="SignalP"/>
    </source>
</evidence>
<dbReference type="AlphaFoldDB" id="A0A0X8JJ79"/>
<proteinExistence type="predicted"/>
<protein>
    <submittedName>
        <fullName evidence="2">Nitrate ABC transporter substrate-binding protein</fullName>
    </submittedName>
</protein>
<dbReference type="RefSeq" id="WP_062251742.1">
    <property type="nucleotide sequence ID" value="NZ_CP014229.1"/>
</dbReference>
<gene>
    <name evidence="2" type="ORF">AXF13_04065</name>
</gene>
<keyword evidence="3" id="KW-1185">Reference proteome</keyword>
<dbReference type="Gene3D" id="3.40.190.10">
    <property type="entry name" value="Periplasmic binding protein-like II"/>
    <property type="match status" value="2"/>
</dbReference>